<dbReference type="Proteomes" id="UP000702954">
    <property type="component" value="Unassembled WGS sequence"/>
</dbReference>
<evidence type="ECO:0000313" key="4">
    <source>
        <dbReference type="Proteomes" id="UP000294613"/>
    </source>
</evidence>
<evidence type="ECO:0000313" key="5">
    <source>
        <dbReference type="Proteomes" id="UP000702954"/>
    </source>
</evidence>
<name>A0A4R3JRR2_9FIRM</name>
<dbReference type="RefSeq" id="WP_165851585.1">
    <property type="nucleotide sequence ID" value="NZ_BHEO01000008.1"/>
</dbReference>
<sequence length="58" mass="6871">MGRIAIFALTTLLFASVGICVWWVWSRVHIAIKRQESVFEIEKETHKKIKEKVKEQEE</sequence>
<feature type="transmembrane region" description="Helical" evidence="1">
    <location>
        <begin position="6"/>
        <end position="25"/>
    </location>
</feature>
<dbReference type="Proteomes" id="UP000294613">
    <property type="component" value="Unassembled WGS sequence"/>
</dbReference>
<dbReference type="EMBL" id="BHEO01000008">
    <property type="protein sequence ID" value="GBU05135.1"/>
    <property type="molecule type" value="Genomic_DNA"/>
</dbReference>
<comment type="caution">
    <text evidence="3">The sequence shown here is derived from an EMBL/GenBank/DDBJ whole genome shotgun (WGS) entry which is preliminary data.</text>
</comment>
<organism evidence="3 4">
    <name type="scientific">Faecalimonas umbilicata</name>
    <dbReference type="NCBI Taxonomy" id="1912855"/>
    <lineage>
        <taxon>Bacteria</taxon>
        <taxon>Bacillati</taxon>
        <taxon>Bacillota</taxon>
        <taxon>Clostridia</taxon>
        <taxon>Lachnospirales</taxon>
        <taxon>Lachnospiraceae</taxon>
        <taxon>Faecalimonas</taxon>
    </lineage>
</organism>
<evidence type="ECO:0000313" key="2">
    <source>
        <dbReference type="EMBL" id="GBU05135.1"/>
    </source>
</evidence>
<reference evidence="3 4" key="2">
    <citation type="submission" date="2019-03" db="EMBL/GenBank/DDBJ databases">
        <title>Genomic Encyclopedia of Type Strains, Phase IV (KMG-IV): sequencing the most valuable type-strain genomes for metagenomic binning, comparative biology and taxonomic classification.</title>
        <authorList>
            <person name="Goeker M."/>
        </authorList>
    </citation>
    <scope>NUCLEOTIDE SEQUENCE [LARGE SCALE GENOMIC DNA]</scope>
    <source>
        <strain evidence="3 4">DSM 103426</strain>
    </source>
</reference>
<keyword evidence="5" id="KW-1185">Reference proteome</keyword>
<gene>
    <name evidence="3" type="ORF">EDD74_10732</name>
    <name evidence="2" type="ORF">FAEUMB_16760</name>
</gene>
<keyword evidence="1" id="KW-0472">Membrane</keyword>
<evidence type="ECO:0000256" key="1">
    <source>
        <dbReference type="SAM" id="Phobius"/>
    </source>
</evidence>
<dbReference type="AlphaFoldDB" id="A0A4R3JRR2"/>
<protein>
    <submittedName>
        <fullName evidence="3">Uncharacterized protein</fullName>
    </submittedName>
</protein>
<dbReference type="EMBL" id="SLZV01000007">
    <property type="protein sequence ID" value="TCS68641.1"/>
    <property type="molecule type" value="Genomic_DNA"/>
</dbReference>
<reference evidence="2 5" key="1">
    <citation type="journal article" date="2018" name="Int. J. Syst. Evol. Microbiol.">
        <title>Draft Genome Sequence of Faecalimonas umbilicata JCM 30896T, an Acetate-Producing Bacterium Isolated from Human Feces.</title>
        <authorList>
            <person name="Sakamoto M."/>
            <person name="Ikeyama N."/>
            <person name="Yuki M."/>
            <person name="Ohkuma M."/>
        </authorList>
    </citation>
    <scope>NUCLEOTIDE SEQUENCE [LARGE SCALE GENOMIC DNA]</scope>
    <source>
        <strain evidence="2 5">EGH7</strain>
    </source>
</reference>
<evidence type="ECO:0000313" key="3">
    <source>
        <dbReference type="EMBL" id="TCS68641.1"/>
    </source>
</evidence>
<accession>A0A4R3JRR2</accession>
<keyword evidence="1" id="KW-1133">Transmembrane helix</keyword>
<keyword evidence="1" id="KW-0812">Transmembrane</keyword>
<proteinExistence type="predicted"/>